<dbReference type="OrthoDB" id="10498504at2759"/>
<organism evidence="1 2">
    <name type="scientific">Eumeta variegata</name>
    <name type="common">Bagworm moth</name>
    <name type="synonym">Eumeta japonica</name>
    <dbReference type="NCBI Taxonomy" id="151549"/>
    <lineage>
        <taxon>Eukaryota</taxon>
        <taxon>Metazoa</taxon>
        <taxon>Ecdysozoa</taxon>
        <taxon>Arthropoda</taxon>
        <taxon>Hexapoda</taxon>
        <taxon>Insecta</taxon>
        <taxon>Pterygota</taxon>
        <taxon>Neoptera</taxon>
        <taxon>Endopterygota</taxon>
        <taxon>Lepidoptera</taxon>
        <taxon>Glossata</taxon>
        <taxon>Ditrysia</taxon>
        <taxon>Tineoidea</taxon>
        <taxon>Psychidae</taxon>
        <taxon>Oiketicinae</taxon>
        <taxon>Eumeta</taxon>
    </lineage>
</organism>
<proteinExistence type="predicted"/>
<evidence type="ECO:0000313" key="2">
    <source>
        <dbReference type="Proteomes" id="UP000299102"/>
    </source>
</evidence>
<accession>A0A4C1TFF4</accession>
<reference evidence="1 2" key="1">
    <citation type="journal article" date="2019" name="Commun. Biol.">
        <title>The bagworm genome reveals a unique fibroin gene that provides high tensile strength.</title>
        <authorList>
            <person name="Kono N."/>
            <person name="Nakamura H."/>
            <person name="Ohtoshi R."/>
            <person name="Tomita M."/>
            <person name="Numata K."/>
            <person name="Arakawa K."/>
        </authorList>
    </citation>
    <scope>NUCLEOTIDE SEQUENCE [LARGE SCALE GENOMIC DNA]</scope>
</reference>
<name>A0A4C1TFF4_EUMVA</name>
<dbReference type="EMBL" id="BGZK01000051">
    <property type="protein sequence ID" value="GBP12310.1"/>
    <property type="molecule type" value="Genomic_DNA"/>
</dbReference>
<dbReference type="AlphaFoldDB" id="A0A4C1TFF4"/>
<sequence>MRNVVRFNSVTKTLLVNLQARVWTVPLYVERVVGSASIDAEKPTEGDLTIIAVKFSAIREDVADHINNDNVCVAQLAAKIPTILSVFENLYNTIIILLGKFYEHFTK</sequence>
<evidence type="ECO:0000313" key="1">
    <source>
        <dbReference type="EMBL" id="GBP12310.1"/>
    </source>
</evidence>
<gene>
    <name evidence="1" type="ORF">EVAR_75752_1</name>
</gene>
<comment type="caution">
    <text evidence="1">The sequence shown here is derived from an EMBL/GenBank/DDBJ whole genome shotgun (WGS) entry which is preliminary data.</text>
</comment>
<dbReference type="Proteomes" id="UP000299102">
    <property type="component" value="Unassembled WGS sequence"/>
</dbReference>
<protein>
    <submittedName>
        <fullName evidence="1">Uncharacterized protein</fullName>
    </submittedName>
</protein>
<keyword evidence="2" id="KW-1185">Reference proteome</keyword>